<dbReference type="Pfam" id="PF12699">
    <property type="entry name" value="phiKZ_IP"/>
    <property type="match status" value="1"/>
</dbReference>
<evidence type="ECO:0000313" key="2">
    <source>
        <dbReference type="Proteomes" id="UP000322144"/>
    </source>
</evidence>
<dbReference type="GeneID" id="77936851"/>
<accession>A0A5C1K7H0</accession>
<protein>
    <recommendedName>
        <fullName evidence="3">Virion structural protein</fullName>
    </recommendedName>
</protein>
<dbReference type="InterPro" id="IPR024413">
    <property type="entry name" value="Phage_phiKZ_Orf92_int-head"/>
</dbReference>
<dbReference type="KEGG" id="vg:77936851"/>
<reference evidence="1 2" key="1">
    <citation type="submission" date="2019-06" db="EMBL/GenBank/DDBJ databases">
        <title>A distant relative of Phikzvirus genus phages from a therapeutic phage collection.</title>
        <authorList>
            <person name="Hejnowicz M.S."/>
            <person name="Dabrowski K."/>
            <person name="Gawor J."/>
            <person name="Weber-Dabrowska B."/>
            <person name="Gromadka R."/>
            <person name="Lobocka M.B."/>
        </authorList>
    </citation>
    <scope>NUCLEOTIDE SEQUENCE [LARGE SCALE GENOMIC DNA]</scope>
</reference>
<organism evidence="1 2">
    <name type="scientific">Pseudomonas phage vB_PaeM_PS119XW</name>
    <dbReference type="NCBI Taxonomy" id="2601632"/>
    <lineage>
        <taxon>Viruses</taxon>
        <taxon>Duplodnaviria</taxon>
        <taxon>Heunggongvirae</taxon>
        <taxon>Uroviricota</taxon>
        <taxon>Caudoviricetes</taxon>
        <taxon>Chimalliviridae</taxon>
        <taxon>Pawinskivirus</taxon>
        <taxon>Pawinskivirus PS119XW</taxon>
    </lineage>
</organism>
<evidence type="ECO:0000313" key="1">
    <source>
        <dbReference type="EMBL" id="QEM41830.1"/>
    </source>
</evidence>
<dbReference type="RefSeq" id="YP_010660841.1">
    <property type="nucleotide sequence ID" value="NC_070882.1"/>
</dbReference>
<dbReference type="Proteomes" id="UP000322144">
    <property type="component" value="Segment"/>
</dbReference>
<sequence>MDTRQNPANRPQLKDSPQEELPDMIVNDHEQEFKDLFEAHIAIEAYLDQLTDAGRDGLSLQTRKFMAIGLEHIDRILGKQERVSIEALLTDPTISQESLVDRLKEVGRKILELIEKIIDEAKLLAQRVISGISSTEKKTEELLKLAQQSSNKKASMEFHDNGTTITVNGASKLFAGSEFCLDDFKAETTVMKFFINTYPKYLVDNINRLCKSLKSYDVETGDITTFEANSEFIGKHTSIIHPLKDVVLPGNYVIHFRDVSLLPMVIHDEDMTSGPETYEHPVRSRLEIQKTLKQNLVVTNSLGELFKEEAKVLEQMKCLTKDLIALEDRRGETVWKRSRDALDRVSSIVMDLIPKLRPNYGPIVARINAITNIRNKVCELELSATS</sequence>
<name>A0A5C1K7H0_9CAUD</name>
<keyword evidence="2" id="KW-1185">Reference proteome</keyword>
<evidence type="ECO:0008006" key="3">
    <source>
        <dbReference type="Google" id="ProtNLM"/>
    </source>
</evidence>
<proteinExistence type="predicted"/>
<dbReference type="EMBL" id="MN103543">
    <property type="protein sequence ID" value="QEM41830.1"/>
    <property type="molecule type" value="Genomic_DNA"/>
</dbReference>